<dbReference type="InterPro" id="IPR015659">
    <property type="entry name" value="Proline_oxidase"/>
</dbReference>
<dbReference type="Proteomes" id="UP000316882">
    <property type="component" value="Unassembled WGS sequence"/>
</dbReference>
<dbReference type="GO" id="GO:0000166">
    <property type="term" value="F:nucleotide binding"/>
    <property type="evidence" value="ECO:0007669"/>
    <property type="project" value="UniProtKB-KW"/>
</dbReference>
<evidence type="ECO:0000256" key="5">
    <source>
        <dbReference type="ARBA" id="ARBA00022827"/>
    </source>
</evidence>
<dbReference type="STRING" id="54914.AV540_23445"/>
<dbReference type="PANTHER" id="PTHR13914:SF0">
    <property type="entry name" value="PROLINE DEHYDROGENASE 1, MITOCHONDRIAL"/>
    <property type="match status" value="1"/>
</dbReference>
<keyword evidence="7" id="KW-0642">Proline metabolism</keyword>
<comment type="catalytic activity">
    <reaction evidence="8">
        <text>L-proline + a quinone = (S)-1-pyrroline-5-carboxylate + a quinol + H(+)</text>
        <dbReference type="Rhea" id="RHEA:23784"/>
        <dbReference type="ChEBI" id="CHEBI:15378"/>
        <dbReference type="ChEBI" id="CHEBI:17388"/>
        <dbReference type="ChEBI" id="CHEBI:24646"/>
        <dbReference type="ChEBI" id="CHEBI:60039"/>
        <dbReference type="ChEBI" id="CHEBI:132124"/>
        <dbReference type="EC" id="1.5.5.2"/>
    </reaction>
</comment>
<dbReference type="GO" id="GO:0004657">
    <property type="term" value="F:proline dehydrogenase activity"/>
    <property type="evidence" value="ECO:0007669"/>
    <property type="project" value="UniProtKB-EC"/>
</dbReference>
<protein>
    <recommendedName>
        <fullName evidence="2">proline dehydrogenase</fullName>
        <ecNumber evidence="2">1.5.5.2</ecNumber>
    </recommendedName>
</protein>
<keyword evidence="6" id="KW-0560">Oxidoreductase</keyword>
<dbReference type="RefSeq" id="WP_122966386.1">
    <property type="nucleotide sequence ID" value="NZ_BJMH01000046.1"/>
</dbReference>
<dbReference type="PANTHER" id="PTHR13914">
    <property type="entry name" value="PROLINE OXIDASE"/>
    <property type="match status" value="1"/>
</dbReference>
<evidence type="ECO:0000256" key="9">
    <source>
        <dbReference type="PIRSR" id="PIRSR000196-2"/>
    </source>
</evidence>
<dbReference type="GO" id="GO:0010133">
    <property type="term" value="P:L-proline catabolic process to L-glutamate"/>
    <property type="evidence" value="ECO:0007669"/>
    <property type="project" value="UniProtKB-UniPathway"/>
</dbReference>
<evidence type="ECO:0000256" key="3">
    <source>
        <dbReference type="ARBA" id="ARBA00022630"/>
    </source>
</evidence>
<evidence type="ECO:0000256" key="8">
    <source>
        <dbReference type="ARBA" id="ARBA00048779"/>
    </source>
</evidence>
<feature type="binding site" evidence="9">
    <location>
        <begin position="193"/>
        <end position="195"/>
    </location>
    <ligand>
        <name>FAD</name>
        <dbReference type="ChEBI" id="CHEBI:57692"/>
    </ligand>
</feature>
<evidence type="ECO:0000256" key="2">
    <source>
        <dbReference type="ARBA" id="ARBA00012695"/>
    </source>
</evidence>
<dbReference type="EC" id="1.5.5.2" evidence="2"/>
<dbReference type="InterPro" id="IPR029041">
    <property type="entry name" value="FAD-linked_oxidoreductase-like"/>
</dbReference>
<comment type="pathway">
    <text evidence="1">Amino-acid degradation; L-proline degradation into L-glutamate; L-glutamate from L-proline: step 1/2.</text>
</comment>
<dbReference type="UniPathway" id="UPA00261">
    <property type="reaction ID" value="UER00373"/>
</dbReference>
<name>A0A4Y3PM79_BREPA</name>
<gene>
    <name evidence="11" type="ORF">BPA01_51700</name>
</gene>
<keyword evidence="12" id="KW-1185">Reference proteome</keyword>
<sequence>MNNQEKQTAHVLKTIARDESIKQFVQSTPQLYKLLLSAAKRYVTGETREEAMHVAAKLKQWGYQTSIEYIGENTLDEATAQLAKREFLQVAKDCSRLDTAANISFDLSHLGLLIQPKTALEHVKEMAECAKAHGQYLMISMEESEKTEAILQIYERLTERHANVGITLQAHLHRSVDDLKRLLHLPGKIRLVKGAFQEPQQLALPRSPELNERYLQLAERCVEAGHDCALATHDQAIVAALCERGYLQRPNVELELLYGVRPELARELRKKGLPVRVYLTYGTEWYLYLCHRLAEHPAHVHQAIADMFDPTRIRDSEYDTTRVEA</sequence>
<organism evidence="11 12">
    <name type="scientific">Brevibacillus parabrevis</name>
    <dbReference type="NCBI Taxonomy" id="54914"/>
    <lineage>
        <taxon>Bacteria</taxon>
        <taxon>Bacillati</taxon>
        <taxon>Bacillota</taxon>
        <taxon>Bacilli</taxon>
        <taxon>Bacillales</taxon>
        <taxon>Paenibacillaceae</taxon>
        <taxon>Brevibacillus</taxon>
    </lineage>
</organism>
<feature type="binding site" evidence="9">
    <location>
        <begin position="232"/>
        <end position="233"/>
    </location>
    <ligand>
        <name>FAD</name>
        <dbReference type="ChEBI" id="CHEBI:57692"/>
    </ligand>
</feature>
<evidence type="ECO:0000313" key="12">
    <source>
        <dbReference type="Proteomes" id="UP000316882"/>
    </source>
</evidence>
<keyword evidence="3" id="KW-0285">Flavoprotein</keyword>
<dbReference type="InterPro" id="IPR002872">
    <property type="entry name" value="Proline_DH_dom"/>
</dbReference>
<accession>A0A4Y3PM79</accession>
<reference evidence="11 12" key="1">
    <citation type="submission" date="2019-06" db="EMBL/GenBank/DDBJ databases">
        <title>Whole genome shotgun sequence of Brevibacillus parabrevis NBRC 12334.</title>
        <authorList>
            <person name="Hosoyama A."/>
            <person name="Uohara A."/>
            <person name="Ohji S."/>
            <person name="Ichikawa N."/>
        </authorList>
    </citation>
    <scope>NUCLEOTIDE SEQUENCE [LARGE SCALE GENOMIC DNA]</scope>
    <source>
        <strain evidence="11 12">NBRC 12334</strain>
    </source>
</reference>
<evidence type="ECO:0000259" key="10">
    <source>
        <dbReference type="Pfam" id="PF01619"/>
    </source>
</evidence>
<dbReference type="InterPro" id="IPR008219">
    <property type="entry name" value="PRODH_bac_arc"/>
</dbReference>
<keyword evidence="4 9" id="KW-0547">Nucleotide-binding</keyword>
<feature type="domain" description="Proline dehydrogenase" evidence="10">
    <location>
        <begin position="52"/>
        <end position="297"/>
    </location>
</feature>
<feature type="binding site" evidence="9">
    <location>
        <position position="141"/>
    </location>
    <ligand>
        <name>FAD</name>
        <dbReference type="ChEBI" id="CHEBI:57692"/>
    </ligand>
</feature>
<dbReference type="Pfam" id="PF01619">
    <property type="entry name" value="Pro_dh"/>
    <property type="match status" value="1"/>
</dbReference>
<comment type="cofactor">
    <cofactor evidence="9">
        <name>FAD</name>
        <dbReference type="ChEBI" id="CHEBI:57692"/>
    </cofactor>
    <text evidence="9">Binds 1 FAD per subunit.</text>
</comment>
<comment type="caution">
    <text evidence="11">The sequence shown here is derived from an EMBL/GenBank/DDBJ whole genome shotgun (WGS) entry which is preliminary data.</text>
</comment>
<evidence type="ECO:0000256" key="4">
    <source>
        <dbReference type="ARBA" id="ARBA00022741"/>
    </source>
</evidence>
<evidence type="ECO:0000313" key="11">
    <source>
        <dbReference type="EMBL" id="GEB35590.1"/>
    </source>
</evidence>
<evidence type="ECO:0000256" key="1">
    <source>
        <dbReference type="ARBA" id="ARBA00004739"/>
    </source>
</evidence>
<dbReference type="Gene3D" id="3.20.20.220">
    <property type="match status" value="1"/>
</dbReference>
<feature type="binding site" evidence="9">
    <location>
        <position position="169"/>
    </location>
    <ligand>
        <name>FAD</name>
        <dbReference type="ChEBI" id="CHEBI:57692"/>
    </ligand>
</feature>
<proteinExistence type="predicted"/>
<evidence type="ECO:0000256" key="7">
    <source>
        <dbReference type="ARBA" id="ARBA00023062"/>
    </source>
</evidence>
<evidence type="ECO:0000256" key="6">
    <source>
        <dbReference type="ARBA" id="ARBA00023002"/>
    </source>
</evidence>
<dbReference type="SUPFAM" id="SSF51730">
    <property type="entry name" value="FAD-linked oxidoreductase"/>
    <property type="match status" value="1"/>
</dbReference>
<dbReference type="EMBL" id="BJMH01000046">
    <property type="protein sequence ID" value="GEB35590.1"/>
    <property type="molecule type" value="Genomic_DNA"/>
</dbReference>
<dbReference type="AlphaFoldDB" id="A0A4Y3PM79"/>
<dbReference type="PIRSF" id="PIRSF000196">
    <property type="entry name" value="Pro_dehydrog"/>
    <property type="match status" value="1"/>
</dbReference>
<keyword evidence="5 9" id="KW-0274">FAD</keyword>